<dbReference type="RefSeq" id="WP_345481752.1">
    <property type="nucleotide sequence ID" value="NZ_BAABLP010000006.1"/>
</dbReference>
<feature type="transmembrane region" description="Helical" evidence="7">
    <location>
        <begin position="200"/>
        <end position="220"/>
    </location>
</feature>
<evidence type="ECO:0000259" key="8">
    <source>
        <dbReference type="PROSITE" id="PS50928"/>
    </source>
</evidence>
<evidence type="ECO:0000313" key="10">
    <source>
        <dbReference type="Proteomes" id="UP001500121"/>
    </source>
</evidence>
<organism evidence="9 10">
    <name type="scientific">Amnibacterium soli</name>
    <dbReference type="NCBI Taxonomy" id="1282736"/>
    <lineage>
        <taxon>Bacteria</taxon>
        <taxon>Bacillati</taxon>
        <taxon>Actinomycetota</taxon>
        <taxon>Actinomycetes</taxon>
        <taxon>Micrococcales</taxon>
        <taxon>Microbacteriaceae</taxon>
        <taxon>Amnibacterium</taxon>
    </lineage>
</organism>
<feature type="transmembrane region" description="Helical" evidence="7">
    <location>
        <begin position="36"/>
        <end position="55"/>
    </location>
</feature>
<dbReference type="InterPro" id="IPR000515">
    <property type="entry name" value="MetI-like"/>
</dbReference>
<dbReference type="Gene3D" id="1.10.3720.10">
    <property type="entry name" value="MetI-like"/>
    <property type="match status" value="1"/>
</dbReference>
<feature type="transmembrane region" description="Helical" evidence="7">
    <location>
        <begin position="121"/>
        <end position="142"/>
    </location>
</feature>
<feature type="transmembrane region" description="Helical" evidence="7">
    <location>
        <begin position="97"/>
        <end position="115"/>
    </location>
</feature>
<evidence type="ECO:0000256" key="3">
    <source>
        <dbReference type="ARBA" id="ARBA00022475"/>
    </source>
</evidence>
<evidence type="ECO:0000256" key="1">
    <source>
        <dbReference type="ARBA" id="ARBA00004651"/>
    </source>
</evidence>
<feature type="transmembrane region" description="Helical" evidence="7">
    <location>
        <begin position="227"/>
        <end position="246"/>
    </location>
</feature>
<proteinExistence type="inferred from homology"/>
<keyword evidence="3" id="KW-1003">Cell membrane</keyword>
<accession>A0ABP8ZC72</accession>
<dbReference type="SUPFAM" id="SSF161098">
    <property type="entry name" value="MetI-like"/>
    <property type="match status" value="1"/>
</dbReference>
<feature type="transmembrane region" description="Helical" evidence="7">
    <location>
        <begin position="252"/>
        <end position="270"/>
    </location>
</feature>
<comment type="subcellular location">
    <subcellularLocation>
        <location evidence="1 7">Cell membrane</location>
        <topology evidence="1 7">Multi-pass membrane protein</topology>
    </subcellularLocation>
</comment>
<evidence type="ECO:0000256" key="6">
    <source>
        <dbReference type="ARBA" id="ARBA00023136"/>
    </source>
</evidence>
<evidence type="ECO:0000256" key="2">
    <source>
        <dbReference type="ARBA" id="ARBA00022448"/>
    </source>
</evidence>
<keyword evidence="2 7" id="KW-0813">Transport</keyword>
<dbReference type="PANTHER" id="PTHR30151">
    <property type="entry name" value="ALKANE SULFONATE ABC TRANSPORTER-RELATED, MEMBRANE SUBUNIT"/>
    <property type="match status" value="1"/>
</dbReference>
<dbReference type="PANTHER" id="PTHR30151:SF0">
    <property type="entry name" value="ABC TRANSPORTER PERMEASE PROTEIN MJ0413-RELATED"/>
    <property type="match status" value="1"/>
</dbReference>
<gene>
    <name evidence="9" type="ORF">GCM10025783_26490</name>
</gene>
<protein>
    <recommendedName>
        <fullName evidence="8">ABC transmembrane type-1 domain-containing protein</fullName>
    </recommendedName>
</protein>
<evidence type="ECO:0000256" key="4">
    <source>
        <dbReference type="ARBA" id="ARBA00022692"/>
    </source>
</evidence>
<keyword evidence="5 7" id="KW-1133">Transmembrane helix</keyword>
<evidence type="ECO:0000256" key="7">
    <source>
        <dbReference type="RuleBase" id="RU363032"/>
    </source>
</evidence>
<keyword evidence="4 7" id="KW-0812">Transmembrane</keyword>
<name>A0ABP8ZC72_9MICO</name>
<dbReference type="InterPro" id="IPR035906">
    <property type="entry name" value="MetI-like_sf"/>
</dbReference>
<sequence>MTEPLTEVAPSVVLGTPAGARPSRSSGRSLSNMPPWVGGVLGVVLIVAAWALIAVTPFGRNGSIPTPLAVVQLFGKAFGDSSYWQAIGATSLAAGEGYLIGNGIAIVLALIVLLLPRTEGFATQLAVVTSCLPLTAIGPLVAIMSQAGTRVTSVFLAALSVVFTTVIGAILGLKSANRTQLDVISAYGGSRFTQIRKVRLIAALPSLLAALKIAAPAAFLGAVLGEYFLVGVDSGIGILLLNAQFYNDATRVWVLALTSGAVAGLAYFLIDRIGRLLTPWSAGDRTGKASF</sequence>
<dbReference type="Proteomes" id="UP001500121">
    <property type="component" value="Unassembled WGS sequence"/>
</dbReference>
<dbReference type="PROSITE" id="PS50928">
    <property type="entry name" value="ABC_TM1"/>
    <property type="match status" value="1"/>
</dbReference>
<comment type="similarity">
    <text evidence="7">Belongs to the binding-protein-dependent transport system permease family.</text>
</comment>
<comment type="caution">
    <text evidence="9">The sequence shown here is derived from an EMBL/GenBank/DDBJ whole genome shotgun (WGS) entry which is preliminary data.</text>
</comment>
<keyword evidence="10" id="KW-1185">Reference proteome</keyword>
<dbReference type="Pfam" id="PF00528">
    <property type="entry name" value="BPD_transp_1"/>
    <property type="match status" value="1"/>
</dbReference>
<feature type="transmembrane region" description="Helical" evidence="7">
    <location>
        <begin position="154"/>
        <end position="173"/>
    </location>
</feature>
<keyword evidence="6 7" id="KW-0472">Membrane</keyword>
<evidence type="ECO:0000256" key="5">
    <source>
        <dbReference type="ARBA" id="ARBA00022989"/>
    </source>
</evidence>
<dbReference type="EMBL" id="BAABLP010000006">
    <property type="protein sequence ID" value="GAA4752432.1"/>
    <property type="molecule type" value="Genomic_DNA"/>
</dbReference>
<feature type="domain" description="ABC transmembrane type-1" evidence="8">
    <location>
        <begin position="83"/>
        <end position="274"/>
    </location>
</feature>
<evidence type="ECO:0000313" key="9">
    <source>
        <dbReference type="EMBL" id="GAA4752432.1"/>
    </source>
</evidence>
<reference evidence="10" key="1">
    <citation type="journal article" date="2019" name="Int. J. Syst. Evol. Microbiol.">
        <title>The Global Catalogue of Microorganisms (GCM) 10K type strain sequencing project: providing services to taxonomists for standard genome sequencing and annotation.</title>
        <authorList>
            <consortium name="The Broad Institute Genomics Platform"/>
            <consortium name="The Broad Institute Genome Sequencing Center for Infectious Disease"/>
            <person name="Wu L."/>
            <person name="Ma J."/>
        </authorList>
    </citation>
    <scope>NUCLEOTIDE SEQUENCE [LARGE SCALE GENOMIC DNA]</scope>
    <source>
        <strain evidence="10">JCM 19015</strain>
    </source>
</reference>